<dbReference type="Proteomes" id="UP000222366">
    <property type="component" value="Unassembled WGS sequence"/>
</dbReference>
<organism evidence="1 2">
    <name type="scientific">Xenorhabdus stockiae</name>
    <dbReference type="NCBI Taxonomy" id="351614"/>
    <lineage>
        <taxon>Bacteria</taxon>
        <taxon>Pseudomonadati</taxon>
        <taxon>Pseudomonadota</taxon>
        <taxon>Gammaproteobacteria</taxon>
        <taxon>Enterobacterales</taxon>
        <taxon>Morganellaceae</taxon>
        <taxon>Xenorhabdus</taxon>
    </lineage>
</organism>
<keyword evidence="2" id="KW-1185">Reference proteome</keyword>
<dbReference type="RefSeq" id="WP_099124222.1">
    <property type="nucleotide sequence ID" value="NZ_CAWNRH010000148.1"/>
</dbReference>
<dbReference type="AlphaFoldDB" id="A0A2D0KT80"/>
<evidence type="ECO:0000313" key="1">
    <source>
        <dbReference type="EMBL" id="PHM66621.1"/>
    </source>
</evidence>
<accession>A0A2D0KT80</accession>
<gene>
    <name evidence="1" type="ORF">Xsto_00950</name>
</gene>
<protein>
    <submittedName>
        <fullName evidence="1">Uncharacterized protein</fullName>
    </submittedName>
</protein>
<comment type="caution">
    <text evidence="1">The sequence shown here is derived from an EMBL/GenBank/DDBJ whole genome shotgun (WGS) entry which is preliminary data.</text>
</comment>
<dbReference type="EMBL" id="NJAJ01000007">
    <property type="protein sequence ID" value="PHM66621.1"/>
    <property type="molecule type" value="Genomic_DNA"/>
</dbReference>
<name>A0A2D0KT80_9GAMM</name>
<proteinExistence type="predicted"/>
<evidence type="ECO:0000313" key="2">
    <source>
        <dbReference type="Proteomes" id="UP000222366"/>
    </source>
</evidence>
<reference evidence="1 2" key="1">
    <citation type="journal article" date="2017" name="Nat. Microbiol.">
        <title>Natural product diversity associated with the nematode symbionts Photorhabdus and Xenorhabdus.</title>
        <authorList>
            <person name="Tobias N.J."/>
            <person name="Wolff H."/>
            <person name="Djahanschiri B."/>
            <person name="Grundmann F."/>
            <person name="Kronenwerth M."/>
            <person name="Shi Y.M."/>
            <person name="Simonyi S."/>
            <person name="Grun P."/>
            <person name="Shapiro-Ilan D."/>
            <person name="Pidot S.J."/>
            <person name="Stinear T.P."/>
            <person name="Ebersberger I."/>
            <person name="Bode H.B."/>
        </authorList>
    </citation>
    <scope>NUCLEOTIDE SEQUENCE [LARGE SCALE GENOMIC DNA]</scope>
    <source>
        <strain evidence="1 2">DSM 17904</strain>
    </source>
</reference>
<sequence>MPKDLQEYMKKTEYCEYIAGEWDSDLSDERKRLMEDEINIYCKKANELFYELKEKYKDDLRKMEIINKHSELIRYYTEKPIE</sequence>